<proteinExistence type="predicted"/>
<feature type="compositionally biased region" description="Gly residues" evidence="1">
    <location>
        <begin position="25"/>
        <end position="57"/>
    </location>
</feature>
<organism evidence="2 3">
    <name type="scientific">Sorangium cellulosum</name>
    <name type="common">Polyangium cellulosum</name>
    <dbReference type="NCBI Taxonomy" id="56"/>
    <lineage>
        <taxon>Bacteria</taxon>
        <taxon>Pseudomonadati</taxon>
        <taxon>Myxococcota</taxon>
        <taxon>Polyangia</taxon>
        <taxon>Polyangiales</taxon>
        <taxon>Polyangiaceae</taxon>
        <taxon>Sorangium</taxon>
    </lineage>
</organism>
<protein>
    <submittedName>
        <fullName evidence="2">Uncharacterized protein</fullName>
    </submittedName>
</protein>
<feature type="region of interest" description="Disordered" evidence="1">
    <location>
        <begin position="13"/>
        <end position="72"/>
    </location>
</feature>
<dbReference type="Proteomes" id="UP000075604">
    <property type="component" value="Unassembled WGS sequence"/>
</dbReference>
<dbReference type="AlphaFoldDB" id="A0A150PCW7"/>
<accession>A0A150PCW7</accession>
<evidence type="ECO:0000256" key="1">
    <source>
        <dbReference type="SAM" id="MobiDB-lite"/>
    </source>
</evidence>
<gene>
    <name evidence="2" type="ORF">BE04_10695</name>
</gene>
<name>A0A150PCW7_SORCE</name>
<evidence type="ECO:0000313" key="2">
    <source>
        <dbReference type="EMBL" id="KYF53531.1"/>
    </source>
</evidence>
<evidence type="ECO:0000313" key="3">
    <source>
        <dbReference type="Proteomes" id="UP000075604"/>
    </source>
</evidence>
<reference evidence="2 3" key="1">
    <citation type="submission" date="2014-02" db="EMBL/GenBank/DDBJ databases">
        <title>The small core and large imbalanced accessory genome model reveals a collaborative survival strategy of Sorangium cellulosum strains in nature.</title>
        <authorList>
            <person name="Han K."/>
            <person name="Peng R."/>
            <person name="Blom J."/>
            <person name="Li Y.-Z."/>
        </authorList>
    </citation>
    <scope>NUCLEOTIDE SEQUENCE [LARGE SCALE GENOMIC DNA]</scope>
    <source>
        <strain evidence="2 3">So0157-18</strain>
    </source>
</reference>
<sequence>MGSAACNEITGVGRLDFDGDPAAAAGGGGEPDPGAGEGGGAGEGDGGAGGNTGGAGGTPFCVASPADDFDGDTLAEHWEPLNGVPPGAPQDGELVFELSDPEPGQHTSVISKARYDLTGCHIAIEVVSGFNPGSNAYAHVSAVTEDAQYIEMGFAGTQLDIKLGTGPSPPILTSVDYDPTAPLFVAFGESDGRLTWETFQDGYEWTVQHAEDSTTSVSSLRIVIGAGTIDAAPTEPPGVARFDHLNVLP</sequence>
<comment type="caution">
    <text evidence="2">The sequence shown here is derived from an EMBL/GenBank/DDBJ whole genome shotgun (WGS) entry which is preliminary data.</text>
</comment>
<dbReference type="EMBL" id="JELX01003015">
    <property type="protein sequence ID" value="KYF53531.1"/>
    <property type="molecule type" value="Genomic_DNA"/>
</dbReference>